<dbReference type="CDD" id="cd00093">
    <property type="entry name" value="HTH_XRE"/>
    <property type="match status" value="1"/>
</dbReference>
<dbReference type="Pfam" id="PF01471">
    <property type="entry name" value="PG_binding_1"/>
    <property type="match status" value="2"/>
</dbReference>
<dbReference type="SUPFAM" id="SSF47090">
    <property type="entry name" value="PGBD-like"/>
    <property type="match status" value="2"/>
</dbReference>
<keyword evidence="2" id="KW-0812">Transmembrane</keyword>
<dbReference type="Gene3D" id="1.10.101.10">
    <property type="entry name" value="PGBD-like superfamily/PGBD"/>
    <property type="match status" value="2"/>
</dbReference>
<dbReference type="Proteomes" id="UP001596915">
    <property type="component" value="Unassembled WGS sequence"/>
</dbReference>
<name>A0ABW2WVA8_9ACTN</name>
<evidence type="ECO:0000256" key="2">
    <source>
        <dbReference type="SAM" id="Phobius"/>
    </source>
</evidence>
<sequence>MTDNTVAGRDEQPGRALAELLRNWWESSARDGREKPTQQSLAKRLGVDQTTLSRYLNPAHASNAPRRIVEQLHSALRAPADDLVRACALADAAAGAAPSRRRPAATAAPGTASVPAGPADRCGATARWWDRSPVAYPTLAIASLLLLVLGGFVWWLAPTAGQSDAKATANVSDRPSQGTDWPLARKGDVLWKARTVQLLLRANGFDVKVDADYGPATAEAVKQFQSAHGLTPDGKVGKDTWPLLIIAVDSRTTKPDAITAVQYLLHHAGVPTDSTGTYTLSTMRSLKEFQESRNLPATGIGDEGTWRALLNAQGPDQHK</sequence>
<accession>A0ABW2WVA8</accession>
<organism evidence="4 5">
    <name type="scientific">Streptomyces sanglieri</name>
    <dbReference type="NCBI Taxonomy" id="193460"/>
    <lineage>
        <taxon>Bacteria</taxon>
        <taxon>Bacillati</taxon>
        <taxon>Actinomycetota</taxon>
        <taxon>Actinomycetes</taxon>
        <taxon>Kitasatosporales</taxon>
        <taxon>Streptomycetaceae</taxon>
        <taxon>Streptomyces</taxon>
    </lineage>
</organism>
<keyword evidence="5" id="KW-1185">Reference proteome</keyword>
<evidence type="ECO:0000259" key="3">
    <source>
        <dbReference type="PROSITE" id="PS50943"/>
    </source>
</evidence>
<dbReference type="Gene3D" id="1.10.260.40">
    <property type="entry name" value="lambda repressor-like DNA-binding domains"/>
    <property type="match status" value="1"/>
</dbReference>
<dbReference type="PROSITE" id="PS50943">
    <property type="entry name" value="HTH_CROC1"/>
    <property type="match status" value="1"/>
</dbReference>
<feature type="region of interest" description="Disordered" evidence="1">
    <location>
        <begin position="98"/>
        <end position="119"/>
    </location>
</feature>
<keyword evidence="2" id="KW-0472">Membrane</keyword>
<dbReference type="EMBL" id="JBHTGL010000008">
    <property type="protein sequence ID" value="MFD0623704.1"/>
    <property type="molecule type" value="Genomic_DNA"/>
</dbReference>
<feature type="transmembrane region" description="Helical" evidence="2">
    <location>
        <begin position="134"/>
        <end position="157"/>
    </location>
</feature>
<gene>
    <name evidence="4" type="ORF">ACFQ2K_13890</name>
</gene>
<evidence type="ECO:0000313" key="4">
    <source>
        <dbReference type="EMBL" id="MFD0623704.1"/>
    </source>
</evidence>
<protein>
    <submittedName>
        <fullName evidence="4">Peptidoglycan-binding protein</fullName>
    </submittedName>
</protein>
<dbReference type="InterPro" id="IPR036366">
    <property type="entry name" value="PGBDSf"/>
</dbReference>
<proteinExistence type="predicted"/>
<evidence type="ECO:0000313" key="5">
    <source>
        <dbReference type="Proteomes" id="UP001596915"/>
    </source>
</evidence>
<dbReference type="InterPro" id="IPR001387">
    <property type="entry name" value="Cro/C1-type_HTH"/>
</dbReference>
<reference evidence="5" key="1">
    <citation type="journal article" date="2019" name="Int. J. Syst. Evol. Microbiol.">
        <title>The Global Catalogue of Microorganisms (GCM) 10K type strain sequencing project: providing services to taxonomists for standard genome sequencing and annotation.</title>
        <authorList>
            <consortium name="The Broad Institute Genomics Platform"/>
            <consortium name="The Broad Institute Genome Sequencing Center for Infectious Disease"/>
            <person name="Wu L."/>
            <person name="Ma J."/>
        </authorList>
    </citation>
    <scope>NUCLEOTIDE SEQUENCE [LARGE SCALE GENOMIC DNA]</scope>
    <source>
        <strain evidence="5">JCM 12607</strain>
    </source>
</reference>
<dbReference type="InterPro" id="IPR036365">
    <property type="entry name" value="PGBD-like_sf"/>
</dbReference>
<keyword evidence="2" id="KW-1133">Transmembrane helix</keyword>
<dbReference type="InterPro" id="IPR002477">
    <property type="entry name" value="Peptidoglycan-bd-like"/>
</dbReference>
<feature type="domain" description="HTH cro/C1-type" evidence="3">
    <location>
        <begin position="37"/>
        <end position="83"/>
    </location>
</feature>
<dbReference type="InterPro" id="IPR010982">
    <property type="entry name" value="Lambda_DNA-bd_dom_sf"/>
</dbReference>
<comment type="caution">
    <text evidence="4">The sequence shown here is derived from an EMBL/GenBank/DDBJ whole genome shotgun (WGS) entry which is preliminary data.</text>
</comment>
<evidence type="ECO:0000256" key="1">
    <source>
        <dbReference type="SAM" id="MobiDB-lite"/>
    </source>
</evidence>